<organism evidence="9 10">
    <name type="scientific">Oceanobacillus bengalensis</name>
    <dbReference type="NCBI Taxonomy" id="1435466"/>
    <lineage>
        <taxon>Bacteria</taxon>
        <taxon>Bacillati</taxon>
        <taxon>Bacillota</taxon>
        <taxon>Bacilli</taxon>
        <taxon>Bacillales</taxon>
        <taxon>Bacillaceae</taxon>
        <taxon>Oceanobacillus</taxon>
    </lineage>
</organism>
<dbReference type="GO" id="GO:0071555">
    <property type="term" value="P:cell wall organization"/>
    <property type="evidence" value="ECO:0007669"/>
    <property type="project" value="TreeGrafter"/>
</dbReference>
<dbReference type="InterPro" id="IPR012338">
    <property type="entry name" value="Beta-lactam/transpept-like"/>
</dbReference>
<dbReference type="SMART" id="SM00740">
    <property type="entry name" value="PASTA"/>
    <property type="match status" value="2"/>
</dbReference>
<dbReference type="PANTHER" id="PTHR30627:SF26">
    <property type="entry name" value="PENICILLIN-BINDING PROTEIN 2B"/>
    <property type="match status" value="1"/>
</dbReference>
<evidence type="ECO:0000313" key="9">
    <source>
        <dbReference type="EMBL" id="RKQ16311.1"/>
    </source>
</evidence>
<dbReference type="OrthoDB" id="9804124at2"/>
<dbReference type="EC" id="3.4.16.4" evidence="4"/>
<comment type="caution">
    <text evidence="9">The sequence shown here is derived from an EMBL/GenBank/DDBJ whole genome shotgun (WGS) entry which is preliminary data.</text>
</comment>
<dbReference type="CDD" id="cd06576">
    <property type="entry name" value="PASTA_Pbp2x-like_1"/>
    <property type="match status" value="1"/>
</dbReference>
<evidence type="ECO:0000256" key="3">
    <source>
        <dbReference type="ARBA" id="ARBA00007171"/>
    </source>
</evidence>
<dbReference type="InterPro" id="IPR005311">
    <property type="entry name" value="PBP_dimer"/>
</dbReference>
<dbReference type="GO" id="GO:0005886">
    <property type="term" value="C:plasma membrane"/>
    <property type="evidence" value="ECO:0007669"/>
    <property type="project" value="TreeGrafter"/>
</dbReference>
<comment type="subcellular location">
    <subcellularLocation>
        <location evidence="1">Membrane</location>
    </subcellularLocation>
</comment>
<evidence type="ECO:0000256" key="5">
    <source>
        <dbReference type="ARBA" id="ARBA00023136"/>
    </source>
</evidence>
<feature type="domain" description="PASTA" evidence="8">
    <location>
        <begin position="604"/>
        <end position="665"/>
    </location>
</feature>
<evidence type="ECO:0000259" key="8">
    <source>
        <dbReference type="PROSITE" id="PS51178"/>
    </source>
</evidence>
<evidence type="ECO:0000256" key="1">
    <source>
        <dbReference type="ARBA" id="ARBA00004370"/>
    </source>
</evidence>
<proteinExistence type="inferred from homology"/>
<dbReference type="GO" id="GO:0009252">
    <property type="term" value="P:peptidoglycan biosynthetic process"/>
    <property type="evidence" value="ECO:0007669"/>
    <property type="project" value="UniProtKB-UniPathway"/>
</dbReference>
<accession>A0A494Z2S2</accession>
<keyword evidence="10" id="KW-1185">Reference proteome</keyword>
<dbReference type="Gene3D" id="2.20.70.70">
    <property type="match status" value="1"/>
</dbReference>
<keyword evidence="7" id="KW-0812">Transmembrane</keyword>
<dbReference type="RefSeq" id="WP_121130234.1">
    <property type="nucleotide sequence ID" value="NZ_JBHUFK010000007.1"/>
</dbReference>
<dbReference type="InterPro" id="IPR005543">
    <property type="entry name" value="PASTA_dom"/>
</dbReference>
<dbReference type="Proteomes" id="UP000281813">
    <property type="component" value="Unassembled WGS sequence"/>
</dbReference>
<dbReference type="UniPathway" id="UPA00219"/>
<dbReference type="GO" id="GO:0009002">
    <property type="term" value="F:serine-type D-Ala-D-Ala carboxypeptidase activity"/>
    <property type="evidence" value="ECO:0007669"/>
    <property type="project" value="UniProtKB-EC"/>
</dbReference>
<dbReference type="PANTHER" id="PTHR30627">
    <property type="entry name" value="PEPTIDOGLYCAN D,D-TRANSPEPTIDASE"/>
    <property type="match status" value="1"/>
</dbReference>
<name>A0A494Z2S2_9BACI</name>
<keyword evidence="5 7" id="KW-0472">Membrane</keyword>
<dbReference type="InterPro" id="IPR050515">
    <property type="entry name" value="Beta-lactam/transpept"/>
</dbReference>
<gene>
    <name evidence="9" type="ORF">D8M05_07465</name>
</gene>
<dbReference type="PROSITE" id="PS51178">
    <property type="entry name" value="PASTA"/>
    <property type="match status" value="1"/>
</dbReference>
<evidence type="ECO:0000256" key="7">
    <source>
        <dbReference type="SAM" id="Phobius"/>
    </source>
</evidence>
<dbReference type="SUPFAM" id="SSF56601">
    <property type="entry name" value="beta-lactamase/transpeptidase-like"/>
    <property type="match status" value="1"/>
</dbReference>
<dbReference type="InterPro" id="IPR036138">
    <property type="entry name" value="PBP_dimer_sf"/>
</dbReference>
<dbReference type="GO" id="GO:0008658">
    <property type="term" value="F:penicillin binding"/>
    <property type="evidence" value="ECO:0007669"/>
    <property type="project" value="InterPro"/>
</dbReference>
<reference evidence="9 10" key="1">
    <citation type="journal article" date="2015" name="Antonie Van Leeuwenhoek">
        <title>Oceanobacillus bengalensis sp. nov., a bacterium isolated from seawater of the Bay of Bengal.</title>
        <authorList>
            <person name="Yongchang O."/>
            <person name="Xiang W."/>
            <person name="Wang G."/>
        </authorList>
    </citation>
    <scope>NUCLEOTIDE SEQUENCE [LARGE SCALE GENOMIC DNA]</scope>
    <source>
        <strain evidence="9 10">MCCC 1K00260</strain>
    </source>
</reference>
<dbReference type="Gene3D" id="3.40.710.10">
    <property type="entry name" value="DD-peptidase/beta-lactamase superfamily"/>
    <property type="match status" value="1"/>
</dbReference>
<evidence type="ECO:0000256" key="2">
    <source>
        <dbReference type="ARBA" id="ARBA00004752"/>
    </source>
</evidence>
<dbReference type="EMBL" id="RBZO01000009">
    <property type="protein sequence ID" value="RKQ16311.1"/>
    <property type="molecule type" value="Genomic_DNA"/>
</dbReference>
<dbReference type="Pfam" id="PF00905">
    <property type="entry name" value="Transpeptidase"/>
    <property type="match status" value="1"/>
</dbReference>
<dbReference type="InterPro" id="IPR001460">
    <property type="entry name" value="PCN-bd_Tpept"/>
</dbReference>
<evidence type="ECO:0000256" key="4">
    <source>
        <dbReference type="ARBA" id="ARBA00012448"/>
    </source>
</evidence>
<dbReference type="Gene3D" id="3.90.1310.10">
    <property type="entry name" value="Penicillin-binding protein 2a (Domain 2)"/>
    <property type="match status" value="1"/>
</dbReference>
<dbReference type="CDD" id="cd06575">
    <property type="entry name" value="PASTA_Pbp2x-like_2"/>
    <property type="match status" value="1"/>
</dbReference>
<keyword evidence="7" id="KW-1133">Transmembrane helix</keyword>
<sequence>MRRNKTTHLMSGILIIVFSLVFVVLAGRFMYIQATAEIQGVSLNEFAEQKRTASYTIDAERGKIFDNNGMTLAYDMPVYRLYAILNEEYTVDPDNPKHVVDPVKTAETLAPILEMESSEILSSIQNGIEDNRFQVEFGNAGKNLSQQTRDEILELKLPGINFEEESLRYYPNAMFASQIIGFARESEMEEDGEVTEDIIGIAGIEKEMDAILKGEDGYISYQRDKYNKRLLDPNEIIKEPRDGDDVYLTIDQKIQTLVEDVLTQVDEEYNPERISAVVMNPKTGEILAMGNRPSYNSNNPANVENWYNDVISTPFELGSTMKIITWAAAIEEGVYNGDEGYQSGSYKANEALQAIRDYNSGEGWGVIPYDEGFARSSNVAAAKLVWEKLGTDKFLEYLHAFDLDKESEIDLPGEVTGKILYNWPLEKITASFGQGSTFTPIQLLKASTAIANGGEMVKPYVIQKIVDSTTGEVLEENSTKVAGQPISEATATEVLELLDLVVNSEKGSGKKYQLDDYIVGGKTGTAEIPNPDGGGYLKGRENYVFSFIGMAPIDDPKLVMYVSVKQPELENSEVGSDPVSFIFKNVMENSLHYLNIDPDKEEDQQSKLIELPKIIGENSAKTADNLKENGLIVTVVGNGEKIVNANVDGGDRVIPQERIILITDDPTMPNVKNWSMRDITILGDLLELRLELFGNGFVVTQSIAEGTPVQADDYLGVELEPPNLEEEVKEEQVEEES</sequence>
<evidence type="ECO:0000256" key="6">
    <source>
        <dbReference type="ARBA" id="ARBA00034000"/>
    </source>
</evidence>
<dbReference type="Pfam" id="PF03717">
    <property type="entry name" value="PBP_dimer"/>
    <property type="match status" value="1"/>
</dbReference>
<feature type="transmembrane region" description="Helical" evidence="7">
    <location>
        <begin position="12"/>
        <end position="31"/>
    </location>
</feature>
<dbReference type="AlphaFoldDB" id="A0A494Z2S2"/>
<comment type="pathway">
    <text evidence="2">Cell wall biogenesis; peptidoglycan biosynthesis.</text>
</comment>
<evidence type="ECO:0000313" key="10">
    <source>
        <dbReference type="Proteomes" id="UP000281813"/>
    </source>
</evidence>
<protein>
    <recommendedName>
        <fullName evidence="4">serine-type D-Ala-D-Ala carboxypeptidase</fullName>
        <ecNumber evidence="4">3.4.16.4</ecNumber>
    </recommendedName>
</protein>
<comment type="catalytic activity">
    <reaction evidence="6">
        <text>Preferential cleavage: (Ac)2-L-Lys-D-Ala-|-D-Ala. Also transpeptidation of peptidyl-alanyl moieties that are N-acyl substituents of D-alanine.</text>
        <dbReference type="EC" id="3.4.16.4"/>
    </reaction>
</comment>
<dbReference type="Gene3D" id="3.30.70.2110">
    <property type="match status" value="1"/>
</dbReference>
<comment type="similarity">
    <text evidence="3">Belongs to the transpeptidase family.</text>
</comment>
<dbReference type="SUPFAM" id="SSF54184">
    <property type="entry name" value="Penicillin-binding protein 2x (pbp-2x), c-terminal domain"/>
    <property type="match status" value="2"/>
</dbReference>
<dbReference type="SUPFAM" id="SSF56519">
    <property type="entry name" value="Penicillin binding protein dimerisation domain"/>
    <property type="match status" value="1"/>
</dbReference>